<dbReference type="Proteomes" id="UP000770717">
    <property type="component" value="Unassembled WGS sequence"/>
</dbReference>
<protein>
    <submittedName>
        <fullName evidence="2">Uncharacterized protein</fullName>
    </submittedName>
</protein>
<keyword evidence="1" id="KW-0472">Membrane</keyword>
<proteinExistence type="predicted"/>
<accession>A0A8J6C654</accession>
<name>A0A8J6C654_ELECQ</name>
<dbReference type="AlphaFoldDB" id="A0A8J6C654"/>
<evidence type="ECO:0000256" key="1">
    <source>
        <dbReference type="SAM" id="Phobius"/>
    </source>
</evidence>
<comment type="caution">
    <text evidence="2">The sequence shown here is derived from an EMBL/GenBank/DDBJ whole genome shotgun (WGS) entry which is preliminary data.</text>
</comment>
<evidence type="ECO:0000313" key="2">
    <source>
        <dbReference type="EMBL" id="KAG9464377.1"/>
    </source>
</evidence>
<dbReference type="EMBL" id="WNTK01004554">
    <property type="protein sequence ID" value="KAG9464377.1"/>
    <property type="molecule type" value="Genomic_DNA"/>
</dbReference>
<evidence type="ECO:0000313" key="3">
    <source>
        <dbReference type="Proteomes" id="UP000770717"/>
    </source>
</evidence>
<keyword evidence="3" id="KW-1185">Reference proteome</keyword>
<gene>
    <name evidence="2" type="ORF">GDO78_020044</name>
</gene>
<reference evidence="2" key="1">
    <citation type="thesis" date="2020" institute="ProQuest LLC" country="789 East Eisenhower Parkway, Ann Arbor, MI, USA">
        <title>Comparative Genomics and Chromosome Evolution.</title>
        <authorList>
            <person name="Mudd A.B."/>
        </authorList>
    </citation>
    <scope>NUCLEOTIDE SEQUENCE</scope>
    <source>
        <strain evidence="2">HN-11 Male</strain>
        <tissue evidence="2">Kidney and liver</tissue>
    </source>
</reference>
<organism evidence="2 3">
    <name type="scientific">Eleutherodactylus coqui</name>
    <name type="common">Puerto Rican coqui</name>
    <dbReference type="NCBI Taxonomy" id="57060"/>
    <lineage>
        <taxon>Eukaryota</taxon>
        <taxon>Metazoa</taxon>
        <taxon>Chordata</taxon>
        <taxon>Craniata</taxon>
        <taxon>Vertebrata</taxon>
        <taxon>Euteleostomi</taxon>
        <taxon>Amphibia</taxon>
        <taxon>Batrachia</taxon>
        <taxon>Anura</taxon>
        <taxon>Neobatrachia</taxon>
        <taxon>Hyloidea</taxon>
        <taxon>Eleutherodactylidae</taxon>
        <taxon>Eleutherodactylinae</taxon>
        <taxon>Eleutherodactylus</taxon>
        <taxon>Eleutherodactylus</taxon>
    </lineage>
</organism>
<feature type="transmembrane region" description="Helical" evidence="1">
    <location>
        <begin position="54"/>
        <end position="71"/>
    </location>
</feature>
<keyword evidence="1" id="KW-1133">Transmembrane helix</keyword>
<keyword evidence="1" id="KW-0812">Transmembrane</keyword>
<sequence>MQILSYCRSGLNCNKEGKCSESLGGATSCSGKSQTSSYPFYLLGTYSKKEVSKFKFIPILILLFIDLLYLGKTREGFGKKKRWKFSVQELCNL</sequence>